<feature type="compositionally biased region" description="Basic and acidic residues" evidence="1">
    <location>
        <begin position="78"/>
        <end position="87"/>
    </location>
</feature>
<dbReference type="Pfam" id="PF03372">
    <property type="entry name" value="Exo_endo_phos"/>
    <property type="match status" value="1"/>
</dbReference>
<keyword evidence="3" id="KW-0378">Hydrolase</keyword>
<dbReference type="InterPro" id="IPR005135">
    <property type="entry name" value="Endo/exonuclease/phosphatase"/>
</dbReference>
<reference evidence="4" key="1">
    <citation type="submission" date="2016-06" db="EMBL/GenBank/DDBJ databases">
        <title>Parallel loss of symbiosis genes in relatives of nitrogen-fixing non-legume Parasponia.</title>
        <authorList>
            <person name="Van Velzen R."/>
            <person name="Holmer R."/>
            <person name="Bu F."/>
            <person name="Rutten L."/>
            <person name="Van Zeijl A."/>
            <person name="Liu W."/>
            <person name="Santuari L."/>
            <person name="Cao Q."/>
            <person name="Sharma T."/>
            <person name="Shen D."/>
            <person name="Roswanjaya Y."/>
            <person name="Wardhani T."/>
            <person name="Kalhor M.S."/>
            <person name="Jansen J."/>
            <person name="Van den Hoogen J."/>
            <person name="Gungor B."/>
            <person name="Hartog M."/>
            <person name="Hontelez J."/>
            <person name="Verver J."/>
            <person name="Yang W.-C."/>
            <person name="Schijlen E."/>
            <person name="Repin R."/>
            <person name="Schilthuizen M."/>
            <person name="Schranz E."/>
            <person name="Heidstra R."/>
            <person name="Miyata K."/>
            <person name="Fedorova E."/>
            <person name="Kohlen W."/>
            <person name="Bisseling T."/>
            <person name="Smit S."/>
            <person name="Geurts R."/>
        </authorList>
    </citation>
    <scope>NUCLEOTIDE SEQUENCE [LARGE SCALE GENOMIC DNA]</scope>
    <source>
        <strain evidence="4">cv. RG33-2</strain>
    </source>
</reference>
<proteinExistence type="predicted"/>
<evidence type="ECO:0000313" key="4">
    <source>
        <dbReference type="Proteomes" id="UP000237000"/>
    </source>
</evidence>
<evidence type="ECO:0000313" key="3">
    <source>
        <dbReference type="EMBL" id="PON98092.1"/>
    </source>
</evidence>
<sequence>MDFNQVSFWIQIINVPVACMHENCARFWGSQIGLLQDVEVVGGSMRVRVKIDVTTPLHRGMRCFMEETQASYRESRYRIELEPEPSRPRPPKTRIGSRPLASRSARSSKHSSGINSPPHIGEIQKIKEEIELYGVFTVKELAVRKDLEYNKNSTLSPVFVSISRGLSDADRGKIIQGADMVVVPDSHEEHMVALIAIHELPKTAEVEQLAMLTNVKDLKSDKALDVNDDNGLGNPDRLTTLSKVLHKASPGLVFLSETKLTGNRANGVKFHIGIPNGFVVDSVGHSGGLLLLWQDGWDVSIRSYSRGYIDSIITSESGVQWRFIGFYGSPYTNNRKFSWDLFRKLHSLYDLPWVCGGDFNEILSFSEKIDGNDRQISTMVNFQMALSNCNLSDFGFMGSFVTWNNKRGGKANIQERLDRFV</sequence>
<dbReference type="GO" id="GO:0004519">
    <property type="term" value="F:endonuclease activity"/>
    <property type="evidence" value="ECO:0007669"/>
    <property type="project" value="UniProtKB-KW"/>
</dbReference>
<dbReference type="OrthoDB" id="1113909at2759"/>
<organism evidence="3 4">
    <name type="scientific">Trema orientale</name>
    <name type="common">Charcoal tree</name>
    <name type="synonym">Celtis orientalis</name>
    <dbReference type="NCBI Taxonomy" id="63057"/>
    <lineage>
        <taxon>Eukaryota</taxon>
        <taxon>Viridiplantae</taxon>
        <taxon>Streptophyta</taxon>
        <taxon>Embryophyta</taxon>
        <taxon>Tracheophyta</taxon>
        <taxon>Spermatophyta</taxon>
        <taxon>Magnoliopsida</taxon>
        <taxon>eudicotyledons</taxon>
        <taxon>Gunneridae</taxon>
        <taxon>Pentapetalae</taxon>
        <taxon>rosids</taxon>
        <taxon>fabids</taxon>
        <taxon>Rosales</taxon>
        <taxon>Cannabaceae</taxon>
        <taxon>Trema</taxon>
    </lineage>
</organism>
<gene>
    <name evidence="3" type="ORF">TorRG33x02_061660</name>
</gene>
<keyword evidence="3" id="KW-0540">Nuclease</keyword>
<keyword evidence="3" id="KW-0255">Endonuclease</keyword>
<comment type="caution">
    <text evidence="3">The sequence shown here is derived from an EMBL/GenBank/DDBJ whole genome shotgun (WGS) entry which is preliminary data.</text>
</comment>
<dbReference type="EMBL" id="JXTC01000027">
    <property type="protein sequence ID" value="PON98092.1"/>
    <property type="molecule type" value="Genomic_DNA"/>
</dbReference>
<feature type="region of interest" description="Disordered" evidence="1">
    <location>
        <begin position="78"/>
        <end position="120"/>
    </location>
</feature>
<keyword evidence="4" id="KW-1185">Reference proteome</keyword>
<dbReference type="GO" id="GO:0004527">
    <property type="term" value="F:exonuclease activity"/>
    <property type="evidence" value="ECO:0007669"/>
    <property type="project" value="UniProtKB-KW"/>
</dbReference>
<keyword evidence="3" id="KW-0269">Exonuclease</keyword>
<evidence type="ECO:0000256" key="1">
    <source>
        <dbReference type="SAM" id="MobiDB-lite"/>
    </source>
</evidence>
<accession>A0A2P5FJW8</accession>
<dbReference type="PANTHER" id="PTHR35218:SF9">
    <property type="entry name" value="ENDONUCLEASE_EXONUCLEASE_PHOSPHATASE DOMAIN-CONTAINING PROTEIN"/>
    <property type="match status" value="1"/>
</dbReference>
<feature type="domain" description="Endonuclease/exonuclease/phosphatase" evidence="2">
    <location>
        <begin position="230"/>
        <end position="409"/>
    </location>
</feature>
<dbReference type="AlphaFoldDB" id="A0A2P5FJW8"/>
<dbReference type="PANTHER" id="PTHR35218">
    <property type="entry name" value="RNASE H DOMAIN-CONTAINING PROTEIN"/>
    <property type="match status" value="1"/>
</dbReference>
<dbReference type="SUPFAM" id="SSF56219">
    <property type="entry name" value="DNase I-like"/>
    <property type="match status" value="1"/>
</dbReference>
<evidence type="ECO:0000259" key="2">
    <source>
        <dbReference type="Pfam" id="PF03372"/>
    </source>
</evidence>
<dbReference type="InParanoid" id="A0A2P5FJW8"/>
<feature type="non-terminal residue" evidence="3">
    <location>
        <position position="421"/>
    </location>
</feature>
<dbReference type="Proteomes" id="UP000237000">
    <property type="component" value="Unassembled WGS sequence"/>
</dbReference>
<protein>
    <submittedName>
        <fullName evidence="3">Endonuclease/exonuclease/phosphatase</fullName>
    </submittedName>
</protein>
<dbReference type="InterPro" id="IPR036691">
    <property type="entry name" value="Endo/exonu/phosph_ase_sf"/>
</dbReference>
<name>A0A2P5FJW8_TREOI</name>
<dbReference type="Gene3D" id="3.60.10.10">
    <property type="entry name" value="Endonuclease/exonuclease/phosphatase"/>
    <property type="match status" value="1"/>
</dbReference>